<sequence>MTKLKTAGIQIAPLSDAAGGSQRLSETLRRTEELIEMAVENDVKIICLPQLFNLPWFPADIPKGKDDANFGLAETEDGPTITAMQRVAKKHGIVIIAPIFERAPAEKDEGDDEFFSTAFVIGTGGELIGKYRKVHIPQLPLWEERSYFTPGDLGFPVFDTPFGKIGVQLCWDIFFPECARIMALAGASIIFAPTAAAFDHSCLKWERAVSAAAHANGVFIFRVNRVGSEEKQDFYGGSFCMRPDGEFLSKPAGSSEGVVLAEMDLSEIESVRNIWEFLKTRRPDAYEGLIKK</sequence>
<dbReference type="PANTHER" id="PTHR43674:SF2">
    <property type="entry name" value="BETA-UREIDOPROPIONASE"/>
    <property type="match status" value="1"/>
</dbReference>
<dbReference type="Gene3D" id="3.60.110.10">
    <property type="entry name" value="Carbon-nitrogen hydrolase"/>
    <property type="match status" value="1"/>
</dbReference>
<reference evidence="3" key="1">
    <citation type="submission" date="2018-06" db="EMBL/GenBank/DDBJ databases">
        <authorList>
            <person name="Zhirakovskaya E."/>
        </authorList>
    </citation>
    <scope>NUCLEOTIDE SEQUENCE</scope>
</reference>
<keyword evidence="1" id="KW-0378">Hydrolase</keyword>
<gene>
    <name evidence="3" type="ORF">MNBD_DELTA01-52</name>
</gene>
<dbReference type="PROSITE" id="PS50263">
    <property type="entry name" value="CN_HYDROLASE"/>
    <property type="match status" value="1"/>
</dbReference>
<dbReference type="PANTHER" id="PTHR43674">
    <property type="entry name" value="NITRILASE C965.09-RELATED"/>
    <property type="match status" value="1"/>
</dbReference>
<proteinExistence type="predicted"/>
<dbReference type="SUPFAM" id="SSF56317">
    <property type="entry name" value="Carbon-nitrogen hydrolase"/>
    <property type="match status" value="1"/>
</dbReference>
<dbReference type="InterPro" id="IPR050345">
    <property type="entry name" value="Aliph_Amidase/BUP"/>
</dbReference>
<name>A0A3B0QQB6_9ZZZZ</name>
<dbReference type="AlphaFoldDB" id="A0A3B0QQB6"/>
<organism evidence="3">
    <name type="scientific">hydrothermal vent metagenome</name>
    <dbReference type="NCBI Taxonomy" id="652676"/>
    <lineage>
        <taxon>unclassified sequences</taxon>
        <taxon>metagenomes</taxon>
        <taxon>ecological metagenomes</taxon>
    </lineage>
</organism>
<evidence type="ECO:0000259" key="2">
    <source>
        <dbReference type="PROSITE" id="PS50263"/>
    </source>
</evidence>
<dbReference type="InterPro" id="IPR003010">
    <property type="entry name" value="C-N_Hydrolase"/>
</dbReference>
<dbReference type="InterPro" id="IPR036526">
    <property type="entry name" value="C-N_Hydrolase_sf"/>
</dbReference>
<evidence type="ECO:0000256" key="1">
    <source>
        <dbReference type="ARBA" id="ARBA00022801"/>
    </source>
</evidence>
<dbReference type="EMBL" id="UOEA01000014">
    <property type="protein sequence ID" value="VAV82339.1"/>
    <property type="molecule type" value="Genomic_DNA"/>
</dbReference>
<feature type="domain" description="CN hydrolase" evidence="2">
    <location>
        <begin position="4"/>
        <end position="265"/>
    </location>
</feature>
<evidence type="ECO:0000313" key="3">
    <source>
        <dbReference type="EMBL" id="VAV82339.1"/>
    </source>
</evidence>
<protein>
    <recommendedName>
        <fullName evidence="2">CN hydrolase domain-containing protein</fullName>
    </recommendedName>
</protein>
<accession>A0A3B0QQB6</accession>
<dbReference type="GO" id="GO:0016811">
    <property type="term" value="F:hydrolase activity, acting on carbon-nitrogen (but not peptide) bonds, in linear amides"/>
    <property type="evidence" value="ECO:0007669"/>
    <property type="project" value="TreeGrafter"/>
</dbReference>
<dbReference type="Pfam" id="PF00795">
    <property type="entry name" value="CN_hydrolase"/>
    <property type="match status" value="1"/>
</dbReference>